<dbReference type="KEGG" id="fcy:FRACYDRAFT_149170"/>
<name>A0A1E7FNQ0_9STRA</name>
<dbReference type="EC" id="2.3.1.225" evidence="7"/>
<dbReference type="InParanoid" id="A0A1E7FNQ0"/>
<comment type="similarity">
    <text evidence="7">Belongs to the DHHC palmitoyltransferase family.</text>
</comment>
<evidence type="ECO:0000256" key="6">
    <source>
        <dbReference type="ARBA" id="ARBA00023315"/>
    </source>
</evidence>
<evidence type="ECO:0000313" key="9">
    <source>
        <dbReference type="EMBL" id="OEU19792.1"/>
    </source>
</evidence>
<keyword evidence="10" id="KW-1185">Reference proteome</keyword>
<dbReference type="GO" id="GO:0016020">
    <property type="term" value="C:membrane"/>
    <property type="evidence" value="ECO:0007669"/>
    <property type="project" value="UniProtKB-SubCell"/>
</dbReference>
<keyword evidence="3 7" id="KW-0812">Transmembrane</keyword>
<dbReference type="PROSITE" id="PS50216">
    <property type="entry name" value="DHHC"/>
    <property type="match status" value="1"/>
</dbReference>
<dbReference type="GO" id="GO:0019706">
    <property type="term" value="F:protein-cysteine S-palmitoyltransferase activity"/>
    <property type="evidence" value="ECO:0007669"/>
    <property type="project" value="UniProtKB-EC"/>
</dbReference>
<evidence type="ECO:0000313" key="10">
    <source>
        <dbReference type="Proteomes" id="UP000095751"/>
    </source>
</evidence>
<keyword evidence="5 7" id="KW-0472">Membrane</keyword>
<dbReference type="AlphaFoldDB" id="A0A1E7FNQ0"/>
<evidence type="ECO:0000256" key="1">
    <source>
        <dbReference type="ARBA" id="ARBA00004141"/>
    </source>
</evidence>
<keyword evidence="2 7" id="KW-0808">Transferase</keyword>
<comment type="catalytic activity">
    <reaction evidence="7">
        <text>L-cysteinyl-[protein] + hexadecanoyl-CoA = S-hexadecanoyl-L-cysteinyl-[protein] + CoA</text>
        <dbReference type="Rhea" id="RHEA:36683"/>
        <dbReference type="Rhea" id="RHEA-COMP:10131"/>
        <dbReference type="Rhea" id="RHEA-COMP:11032"/>
        <dbReference type="ChEBI" id="CHEBI:29950"/>
        <dbReference type="ChEBI" id="CHEBI:57287"/>
        <dbReference type="ChEBI" id="CHEBI:57379"/>
        <dbReference type="ChEBI" id="CHEBI:74151"/>
        <dbReference type="EC" id="2.3.1.225"/>
    </reaction>
</comment>
<feature type="transmembrane region" description="Helical" evidence="7">
    <location>
        <begin position="33"/>
        <end position="53"/>
    </location>
</feature>
<dbReference type="PANTHER" id="PTHR12246">
    <property type="entry name" value="PALMITOYLTRANSFERASE ZDHHC16"/>
    <property type="match status" value="1"/>
</dbReference>
<dbReference type="EMBL" id="KV784355">
    <property type="protein sequence ID" value="OEU19792.1"/>
    <property type="molecule type" value="Genomic_DNA"/>
</dbReference>
<evidence type="ECO:0000259" key="8">
    <source>
        <dbReference type="Pfam" id="PF01529"/>
    </source>
</evidence>
<comment type="subcellular location">
    <subcellularLocation>
        <location evidence="1">Membrane</location>
        <topology evidence="1">Multi-pass membrane protein</topology>
    </subcellularLocation>
</comment>
<evidence type="ECO:0000256" key="5">
    <source>
        <dbReference type="ARBA" id="ARBA00023136"/>
    </source>
</evidence>
<feature type="non-terminal residue" evidence="9">
    <location>
        <position position="285"/>
    </location>
</feature>
<sequence length="285" mass="32298">YEDTFNDEPWECTFGTDGRDGVWVNFSDQVGTLMGSMVWVLILYSVLTISLLAHNQKLPNGIAMFYATICTLALACHAKTTFTDPGSIPQEAVPREALFRKGITTHAMCSHCNTYKPPLSHHCRICNRCVSRMDHHCPWMNNCVGANNFKHFILFLCYTWIACTFALLIFSMNYFFCNSADCTFDSILVQLVRVMTVLCVATLLFVSSMVMNVTYGVMTGVGTIDRLKKKATNTINEGEEAPLGLKDIFGIQGYWTWMFPIDPVFEDYDLVMGYSIPQRLTREKQ</sequence>
<accession>A0A1E7FNQ0</accession>
<feature type="transmembrane region" description="Helical" evidence="7">
    <location>
        <begin position="152"/>
        <end position="175"/>
    </location>
</feature>
<keyword evidence="6 7" id="KW-0012">Acyltransferase</keyword>
<evidence type="ECO:0000256" key="3">
    <source>
        <dbReference type="ARBA" id="ARBA00022692"/>
    </source>
</evidence>
<feature type="transmembrane region" description="Helical" evidence="7">
    <location>
        <begin position="187"/>
        <end position="206"/>
    </location>
</feature>
<feature type="domain" description="Palmitoyltransferase DHHC" evidence="8">
    <location>
        <begin position="106"/>
        <end position="230"/>
    </location>
</feature>
<reference evidence="9 10" key="1">
    <citation type="submission" date="2016-09" db="EMBL/GenBank/DDBJ databases">
        <title>Extensive genetic diversity and differential bi-allelic expression allows diatom success in the polar Southern Ocean.</title>
        <authorList>
            <consortium name="DOE Joint Genome Institute"/>
            <person name="Mock T."/>
            <person name="Otillar R.P."/>
            <person name="Strauss J."/>
            <person name="Dupont C."/>
            <person name="Frickenhaus S."/>
            <person name="Maumus F."/>
            <person name="Mcmullan M."/>
            <person name="Sanges R."/>
            <person name="Schmutz J."/>
            <person name="Toseland A."/>
            <person name="Valas R."/>
            <person name="Veluchamy A."/>
            <person name="Ward B.J."/>
            <person name="Allen A."/>
            <person name="Barry K."/>
            <person name="Falciatore A."/>
            <person name="Ferrante M."/>
            <person name="Fortunato A.E."/>
            <person name="Gloeckner G."/>
            <person name="Gruber A."/>
            <person name="Hipkin R."/>
            <person name="Janech M."/>
            <person name="Kroth P."/>
            <person name="Leese F."/>
            <person name="Lindquist E."/>
            <person name="Lyon B.R."/>
            <person name="Martin J."/>
            <person name="Mayer C."/>
            <person name="Parker M."/>
            <person name="Quesneville H."/>
            <person name="Raymond J."/>
            <person name="Uhlig C."/>
            <person name="Valentin K.U."/>
            <person name="Worden A.Z."/>
            <person name="Armbrust E.V."/>
            <person name="Bowler C."/>
            <person name="Green B."/>
            <person name="Moulton V."/>
            <person name="Van Oosterhout C."/>
            <person name="Grigoriev I."/>
        </authorList>
    </citation>
    <scope>NUCLEOTIDE SEQUENCE [LARGE SCALE GENOMIC DNA]</scope>
    <source>
        <strain evidence="9 10">CCMP1102</strain>
    </source>
</reference>
<proteinExistence type="inferred from homology"/>
<evidence type="ECO:0000256" key="7">
    <source>
        <dbReference type="RuleBase" id="RU079119"/>
    </source>
</evidence>
<gene>
    <name evidence="9" type="ORF">FRACYDRAFT_149170</name>
</gene>
<comment type="domain">
    <text evidence="7">The DHHC domain is required for palmitoyltransferase activity.</text>
</comment>
<dbReference type="Pfam" id="PF01529">
    <property type="entry name" value="DHHC"/>
    <property type="match status" value="1"/>
</dbReference>
<evidence type="ECO:0000256" key="2">
    <source>
        <dbReference type="ARBA" id="ARBA00022679"/>
    </source>
</evidence>
<dbReference type="Proteomes" id="UP000095751">
    <property type="component" value="Unassembled WGS sequence"/>
</dbReference>
<dbReference type="InterPro" id="IPR001594">
    <property type="entry name" value="Palmitoyltrfase_DHHC"/>
</dbReference>
<feature type="non-terminal residue" evidence="9">
    <location>
        <position position="1"/>
    </location>
</feature>
<dbReference type="OrthoDB" id="331948at2759"/>
<dbReference type="InterPro" id="IPR039859">
    <property type="entry name" value="PFA4/ZDH16/20/ERF2-like"/>
</dbReference>
<keyword evidence="4 7" id="KW-1133">Transmembrane helix</keyword>
<protein>
    <recommendedName>
        <fullName evidence="7">Palmitoyltransferase</fullName>
        <ecNumber evidence="7">2.3.1.225</ecNumber>
    </recommendedName>
</protein>
<organism evidence="9 10">
    <name type="scientific">Fragilariopsis cylindrus CCMP1102</name>
    <dbReference type="NCBI Taxonomy" id="635003"/>
    <lineage>
        <taxon>Eukaryota</taxon>
        <taxon>Sar</taxon>
        <taxon>Stramenopiles</taxon>
        <taxon>Ochrophyta</taxon>
        <taxon>Bacillariophyta</taxon>
        <taxon>Bacillariophyceae</taxon>
        <taxon>Bacillariophycidae</taxon>
        <taxon>Bacillariales</taxon>
        <taxon>Bacillariaceae</taxon>
        <taxon>Fragilariopsis</taxon>
    </lineage>
</organism>
<evidence type="ECO:0000256" key="4">
    <source>
        <dbReference type="ARBA" id="ARBA00022989"/>
    </source>
</evidence>